<dbReference type="InParanoid" id="T1FH33"/>
<dbReference type="Proteomes" id="UP000015101">
    <property type="component" value="Unassembled WGS sequence"/>
</dbReference>
<reference evidence="8" key="3">
    <citation type="submission" date="2015-06" db="UniProtKB">
        <authorList>
            <consortium name="EnsemblMetazoa"/>
        </authorList>
    </citation>
    <scope>IDENTIFICATION</scope>
</reference>
<evidence type="ECO:0000256" key="6">
    <source>
        <dbReference type="SAM" id="MobiDB-lite"/>
    </source>
</evidence>
<evidence type="ECO:0000313" key="9">
    <source>
        <dbReference type="Proteomes" id="UP000015101"/>
    </source>
</evidence>
<dbReference type="InterPro" id="IPR042031">
    <property type="entry name" value="SKA1_MBD_sf"/>
</dbReference>
<feature type="compositionally biased region" description="Low complexity" evidence="6">
    <location>
        <begin position="80"/>
        <end position="107"/>
    </location>
</feature>
<sequence length="252" mass="29146">MNSIEEIKDEFESKIKAITVHRIIRNDAYLQCLAGGILQDLECLEVTLQKMEMEIERKVKLIKKQEDLMEMTSKIKELYNHNNNNNNNNNESTASSSALTTSSSLPNGTTPTQIKKRFVNYDYDDYLNTQEDDEDENGSKFTKLPKKYMIGRLSVEKINNTIDTLNQVCGCKYDILITHKSKQTDKIRNAIREYKNEENGETKGFNFITENDIKQFGQIKIDKSLFSILTILRHCGRIREVRGGNLVRYLIT</sequence>
<name>T1FH33_HELRO</name>
<dbReference type="eggNOG" id="KOG4832">
    <property type="taxonomic scope" value="Eukaryota"/>
</dbReference>
<accession>T1FH33</accession>
<dbReference type="Gene3D" id="1.10.10.1890">
    <property type="entry name" value="Ska1 microtubule binding domain-like"/>
    <property type="match status" value="1"/>
</dbReference>
<dbReference type="OrthoDB" id="5962at2759"/>
<dbReference type="EMBL" id="AMQM01007643">
    <property type="status" value="NOT_ANNOTATED_CDS"/>
    <property type="molecule type" value="Genomic_DNA"/>
</dbReference>
<evidence type="ECO:0000256" key="2">
    <source>
        <dbReference type="ARBA" id="ARBA00023054"/>
    </source>
</evidence>
<evidence type="ECO:0000313" key="7">
    <source>
        <dbReference type="EMBL" id="ESN92348.1"/>
    </source>
</evidence>
<dbReference type="PANTHER" id="PTHR28573">
    <property type="entry name" value="SPINDLE AND KINETOCHORE-ASSOCIATED PROTEIN 1"/>
    <property type="match status" value="1"/>
</dbReference>
<evidence type="ECO:0000256" key="4">
    <source>
        <dbReference type="ARBA" id="ARBA00047202"/>
    </source>
</evidence>
<dbReference type="GO" id="GO:0000940">
    <property type="term" value="C:outer kinetochore"/>
    <property type="evidence" value="ECO:0000318"/>
    <property type="project" value="GO_Central"/>
</dbReference>
<reference evidence="7 9" key="2">
    <citation type="journal article" date="2013" name="Nature">
        <title>Insights into bilaterian evolution from three spiralian genomes.</title>
        <authorList>
            <person name="Simakov O."/>
            <person name="Marletaz F."/>
            <person name="Cho S.J."/>
            <person name="Edsinger-Gonzales E."/>
            <person name="Havlak P."/>
            <person name="Hellsten U."/>
            <person name="Kuo D.H."/>
            <person name="Larsson T."/>
            <person name="Lv J."/>
            <person name="Arendt D."/>
            <person name="Savage R."/>
            <person name="Osoegawa K."/>
            <person name="de Jong P."/>
            <person name="Grimwood J."/>
            <person name="Chapman J.A."/>
            <person name="Shapiro H."/>
            <person name="Aerts A."/>
            <person name="Otillar R.P."/>
            <person name="Terry A.Y."/>
            <person name="Boore J.L."/>
            <person name="Grigoriev I.V."/>
            <person name="Lindberg D.R."/>
            <person name="Seaver E.C."/>
            <person name="Weisblat D.A."/>
            <person name="Putnam N.H."/>
            <person name="Rokhsar D.S."/>
        </authorList>
    </citation>
    <scope>NUCLEOTIDE SEQUENCE</scope>
</reference>
<dbReference type="GO" id="GO:0000278">
    <property type="term" value="P:mitotic cell cycle"/>
    <property type="evidence" value="ECO:0000318"/>
    <property type="project" value="GO_Central"/>
</dbReference>
<dbReference type="GeneID" id="20208132"/>
<dbReference type="PANTHER" id="PTHR28573:SF1">
    <property type="entry name" value="SPINDLE AND KINETOCHORE-ASSOCIATED PROTEIN 1"/>
    <property type="match status" value="1"/>
</dbReference>
<protein>
    <recommendedName>
        <fullName evidence="3">SKA complex subunit 1</fullName>
    </recommendedName>
    <alternativeName>
        <fullName evidence="4">Spindle and kinetochore-associated protein 1</fullName>
    </alternativeName>
</protein>
<dbReference type="GO" id="GO:0072686">
    <property type="term" value="C:mitotic spindle"/>
    <property type="evidence" value="ECO:0000318"/>
    <property type="project" value="GO_Central"/>
</dbReference>
<dbReference type="GO" id="GO:0007059">
    <property type="term" value="P:chromosome segregation"/>
    <property type="evidence" value="ECO:0000318"/>
    <property type="project" value="GO_Central"/>
</dbReference>
<feature type="coiled-coil region" evidence="5">
    <location>
        <begin position="41"/>
        <end position="68"/>
    </location>
</feature>
<dbReference type="GO" id="GO:0051301">
    <property type="term" value="P:cell division"/>
    <property type="evidence" value="ECO:0007669"/>
    <property type="project" value="InterPro"/>
</dbReference>
<evidence type="ECO:0000313" key="8">
    <source>
        <dbReference type="EnsemblMetazoa" id="HelroP181546"/>
    </source>
</evidence>
<proteinExistence type="inferred from homology"/>
<comment type="similarity">
    <text evidence="1">Belongs to the SKA1 family.</text>
</comment>
<dbReference type="Pfam" id="PF07160">
    <property type="entry name" value="SKA1"/>
    <property type="match status" value="1"/>
</dbReference>
<dbReference type="InterPro" id="IPR009829">
    <property type="entry name" value="SKA1"/>
</dbReference>
<keyword evidence="2 5" id="KW-0175">Coiled coil</keyword>
<dbReference type="EMBL" id="KB097650">
    <property type="protein sequence ID" value="ESN92348.1"/>
    <property type="molecule type" value="Genomic_DNA"/>
</dbReference>
<keyword evidence="9" id="KW-1185">Reference proteome</keyword>
<dbReference type="AlphaFoldDB" id="T1FH33"/>
<feature type="region of interest" description="Disordered" evidence="6">
    <location>
        <begin position="79"/>
        <end position="111"/>
    </location>
</feature>
<dbReference type="GO" id="GO:0008017">
    <property type="term" value="F:microtubule binding"/>
    <property type="evidence" value="ECO:0000318"/>
    <property type="project" value="GO_Central"/>
</dbReference>
<dbReference type="STRING" id="6412.T1FH33"/>
<evidence type="ECO:0000256" key="1">
    <source>
        <dbReference type="ARBA" id="ARBA00006836"/>
    </source>
</evidence>
<dbReference type="RefSeq" id="XP_009029583.1">
    <property type="nucleotide sequence ID" value="XM_009031335.1"/>
</dbReference>
<dbReference type="EnsemblMetazoa" id="HelroT181546">
    <property type="protein sequence ID" value="HelroP181546"/>
    <property type="gene ID" value="HelroG181546"/>
</dbReference>
<dbReference type="KEGG" id="hro:HELRODRAFT_181546"/>
<dbReference type="GO" id="GO:0005876">
    <property type="term" value="C:spindle microtubule"/>
    <property type="evidence" value="ECO:0000318"/>
    <property type="project" value="GO_Central"/>
</dbReference>
<dbReference type="FunFam" id="1.10.10.1890:FF:000002">
    <property type="entry name" value="Spindle and kinetochore-associated protein 1"/>
    <property type="match status" value="1"/>
</dbReference>
<dbReference type="HOGENOM" id="CLU_1103796_0_0_1"/>
<organism evidence="8 9">
    <name type="scientific">Helobdella robusta</name>
    <name type="common">Californian leech</name>
    <dbReference type="NCBI Taxonomy" id="6412"/>
    <lineage>
        <taxon>Eukaryota</taxon>
        <taxon>Metazoa</taxon>
        <taxon>Spiralia</taxon>
        <taxon>Lophotrochozoa</taxon>
        <taxon>Annelida</taxon>
        <taxon>Clitellata</taxon>
        <taxon>Hirudinea</taxon>
        <taxon>Rhynchobdellida</taxon>
        <taxon>Glossiphoniidae</taxon>
        <taxon>Helobdella</taxon>
    </lineage>
</organism>
<dbReference type="CTD" id="20208132"/>
<evidence type="ECO:0000256" key="5">
    <source>
        <dbReference type="SAM" id="Coils"/>
    </source>
</evidence>
<dbReference type="GO" id="GO:0031110">
    <property type="term" value="P:regulation of microtubule polymerization or depolymerization"/>
    <property type="evidence" value="ECO:0000318"/>
    <property type="project" value="GO_Central"/>
</dbReference>
<gene>
    <name evidence="8" type="primary">20208132</name>
    <name evidence="7" type="ORF">HELRODRAFT_181546</name>
</gene>
<reference evidence="9" key="1">
    <citation type="submission" date="2012-12" db="EMBL/GenBank/DDBJ databases">
        <authorList>
            <person name="Hellsten U."/>
            <person name="Grimwood J."/>
            <person name="Chapman J.A."/>
            <person name="Shapiro H."/>
            <person name="Aerts A."/>
            <person name="Otillar R.P."/>
            <person name="Terry A.Y."/>
            <person name="Boore J.L."/>
            <person name="Simakov O."/>
            <person name="Marletaz F."/>
            <person name="Cho S.-J."/>
            <person name="Edsinger-Gonzales E."/>
            <person name="Havlak P."/>
            <person name="Kuo D.-H."/>
            <person name="Larsson T."/>
            <person name="Lv J."/>
            <person name="Arendt D."/>
            <person name="Savage R."/>
            <person name="Osoegawa K."/>
            <person name="de Jong P."/>
            <person name="Lindberg D.R."/>
            <person name="Seaver E.C."/>
            <person name="Weisblat D.A."/>
            <person name="Putnam N.H."/>
            <person name="Grigoriev I.V."/>
            <person name="Rokhsar D.S."/>
        </authorList>
    </citation>
    <scope>NUCLEOTIDE SEQUENCE</scope>
</reference>
<evidence type="ECO:0000256" key="3">
    <source>
        <dbReference type="ARBA" id="ARBA00047182"/>
    </source>
</evidence>